<dbReference type="RefSeq" id="WP_184268304.1">
    <property type="nucleotide sequence ID" value="NZ_JACHKY010000002.1"/>
</dbReference>
<evidence type="ECO:0000256" key="2">
    <source>
        <dbReference type="SAM" id="Phobius"/>
    </source>
</evidence>
<comment type="caution">
    <text evidence="3">The sequence shown here is derived from an EMBL/GenBank/DDBJ whole genome shotgun (WGS) entry which is preliminary data.</text>
</comment>
<organism evidence="3 4">
    <name type="scientific">Brevundimonas bullata</name>
    <dbReference type="NCBI Taxonomy" id="13160"/>
    <lineage>
        <taxon>Bacteria</taxon>
        <taxon>Pseudomonadati</taxon>
        <taxon>Pseudomonadota</taxon>
        <taxon>Alphaproteobacteria</taxon>
        <taxon>Caulobacterales</taxon>
        <taxon>Caulobacteraceae</taxon>
        <taxon>Brevundimonas</taxon>
    </lineage>
</organism>
<keyword evidence="2" id="KW-1133">Transmembrane helix</keyword>
<evidence type="ECO:0000313" key="3">
    <source>
        <dbReference type="EMBL" id="MBB4797590.1"/>
    </source>
</evidence>
<name>A0A7W7ING4_9CAUL</name>
<dbReference type="AlphaFoldDB" id="A0A7W7ING4"/>
<keyword evidence="4" id="KW-1185">Reference proteome</keyword>
<sequence>MKALTRTLNFATPFGGVISVVTLLAIAALVLFALGGLGVRFDPFNTVGRRAERAEASAAVATNGAAARQIEVAGAQDTTTRVEVVLQQTDAARQAAFSLTSDARIAIDARNPLDPDRTRRLRDVDQQLCDIRPAICPGDPASSRNAGDGYPAVRPGGPPPG</sequence>
<keyword evidence="2" id="KW-0472">Membrane</keyword>
<dbReference type="Proteomes" id="UP000539957">
    <property type="component" value="Unassembled WGS sequence"/>
</dbReference>
<keyword evidence="2" id="KW-0812">Transmembrane</keyword>
<dbReference type="EMBL" id="JACHKY010000002">
    <property type="protein sequence ID" value="MBB4797590.1"/>
    <property type="molecule type" value="Genomic_DNA"/>
</dbReference>
<evidence type="ECO:0000313" key="4">
    <source>
        <dbReference type="Proteomes" id="UP000539957"/>
    </source>
</evidence>
<evidence type="ECO:0000256" key="1">
    <source>
        <dbReference type="SAM" id="MobiDB-lite"/>
    </source>
</evidence>
<reference evidence="3 4" key="1">
    <citation type="submission" date="2020-08" db="EMBL/GenBank/DDBJ databases">
        <title>Functional genomics of gut bacteria from endangered species of beetles.</title>
        <authorList>
            <person name="Carlos-Shanley C."/>
        </authorList>
    </citation>
    <scope>NUCLEOTIDE SEQUENCE [LARGE SCALE GENOMIC DNA]</scope>
    <source>
        <strain evidence="3 4">S00123</strain>
    </source>
</reference>
<proteinExistence type="predicted"/>
<accession>A0A7W7ING4</accession>
<gene>
    <name evidence="3" type="ORF">HNP32_001314</name>
</gene>
<feature type="region of interest" description="Disordered" evidence="1">
    <location>
        <begin position="133"/>
        <end position="161"/>
    </location>
</feature>
<feature type="transmembrane region" description="Helical" evidence="2">
    <location>
        <begin position="14"/>
        <end position="39"/>
    </location>
</feature>
<protein>
    <submittedName>
        <fullName evidence="3">Uncharacterized protein</fullName>
    </submittedName>
</protein>